<dbReference type="VEuPathDB" id="FungiDB:QG37_04658"/>
<dbReference type="EMBL" id="LGST01000031">
    <property type="protein sequence ID" value="KND98751.1"/>
    <property type="molecule type" value="Genomic_DNA"/>
</dbReference>
<gene>
    <name evidence="2" type="ORF">QG37_04658</name>
</gene>
<protein>
    <submittedName>
        <fullName evidence="2">Uncharacterized protein</fullName>
    </submittedName>
</protein>
<dbReference type="Proteomes" id="UP000037122">
    <property type="component" value="Unassembled WGS sequence"/>
</dbReference>
<feature type="region of interest" description="Disordered" evidence="1">
    <location>
        <begin position="5"/>
        <end position="28"/>
    </location>
</feature>
<name>A0A0L0NX18_CANAR</name>
<evidence type="ECO:0000313" key="2">
    <source>
        <dbReference type="EMBL" id="KND98751.1"/>
    </source>
</evidence>
<proteinExistence type="predicted"/>
<accession>A0A0L0NX18</accession>
<dbReference type="AlphaFoldDB" id="A0A0L0NX18"/>
<feature type="compositionally biased region" description="Basic and acidic residues" evidence="1">
    <location>
        <begin position="16"/>
        <end position="28"/>
    </location>
</feature>
<evidence type="ECO:0000313" key="3">
    <source>
        <dbReference type="Proteomes" id="UP000037122"/>
    </source>
</evidence>
<evidence type="ECO:0000256" key="1">
    <source>
        <dbReference type="SAM" id="MobiDB-lite"/>
    </source>
</evidence>
<reference evidence="3" key="1">
    <citation type="journal article" date="2015" name="BMC Genomics">
        <title>Draft genome of a commonly misdiagnosed multidrug resistant pathogen Candida auris.</title>
        <authorList>
            <person name="Chatterjee S."/>
            <person name="Alampalli S.V."/>
            <person name="Nageshan R.K."/>
            <person name="Chettiar S.T."/>
            <person name="Joshi S."/>
            <person name="Tatu U.S."/>
        </authorList>
    </citation>
    <scope>NUCLEOTIDE SEQUENCE [LARGE SCALE GENOMIC DNA]</scope>
    <source>
        <strain evidence="3">6684</strain>
    </source>
</reference>
<sequence>MILFHRVGNEQGNRGRAGDEERCGEQMRGHWRQQGQLGTQSAGVSVALGPCAGRNQGLAVLRREDDSGAGGLRRARRAMLYGTEARDNTSMG</sequence>
<comment type="caution">
    <text evidence="2">The sequence shown here is derived from an EMBL/GenBank/DDBJ whole genome shotgun (WGS) entry which is preliminary data.</text>
</comment>
<organism evidence="2 3">
    <name type="scientific">Candidozyma auris</name>
    <name type="common">Yeast</name>
    <name type="synonym">Candida auris</name>
    <dbReference type="NCBI Taxonomy" id="498019"/>
    <lineage>
        <taxon>Eukaryota</taxon>
        <taxon>Fungi</taxon>
        <taxon>Dikarya</taxon>
        <taxon>Ascomycota</taxon>
        <taxon>Saccharomycotina</taxon>
        <taxon>Pichiomycetes</taxon>
        <taxon>Metschnikowiaceae</taxon>
        <taxon>Candidozyma</taxon>
    </lineage>
</organism>